<comment type="caution">
    <text evidence="2">The sequence shown here is derived from an EMBL/GenBank/DDBJ whole genome shotgun (WGS) entry which is preliminary data.</text>
</comment>
<gene>
    <name evidence="2" type="ORF">Slati_1676000</name>
</gene>
<feature type="region of interest" description="Disordered" evidence="1">
    <location>
        <begin position="63"/>
        <end position="92"/>
    </location>
</feature>
<dbReference type="AlphaFoldDB" id="A0AAW2X067"/>
<name>A0AAW2X067_9LAMI</name>
<evidence type="ECO:0000256" key="1">
    <source>
        <dbReference type="SAM" id="MobiDB-lite"/>
    </source>
</evidence>
<reference evidence="2" key="2">
    <citation type="journal article" date="2024" name="Plant">
        <title>Genomic evolution and insights into agronomic trait innovations of Sesamum species.</title>
        <authorList>
            <person name="Miao H."/>
            <person name="Wang L."/>
            <person name="Qu L."/>
            <person name="Liu H."/>
            <person name="Sun Y."/>
            <person name="Le M."/>
            <person name="Wang Q."/>
            <person name="Wei S."/>
            <person name="Zheng Y."/>
            <person name="Lin W."/>
            <person name="Duan Y."/>
            <person name="Cao H."/>
            <person name="Xiong S."/>
            <person name="Wang X."/>
            <person name="Wei L."/>
            <person name="Li C."/>
            <person name="Ma Q."/>
            <person name="Ju M."/>
            <person name="Zhao R."/>
            <person name="Li G."/>
            <person name="Mu C."/>
            <person name="Tian Q."/>
            <person name="Mei H."/>
            <person name="Zhang T."/>
            <person name="Gao T."/>
            <person name="Zhang H."/>
        </authorList>
    </citation>
    <scope>NUCLEOTIDE SEQUENCE</scope>
    <source>
        <strain evidence="2">KEN1</strain>
    </source>
</reference>
<reference evidence="2" key="1">
    <citation type="submission" date="2020-06" db="EMBL/GenBank/DDBJ databases">
        <authorList>
            <person name="Li T."/>
            <person name="Hu X."/>
            <person name="Zhang T."/>
            <person name="Song X."/>
            <person name="Zhang H."/>
            <person name="Dai N."/>
            <person name="Sheng W."/>
            <person name="Hou X."/>
            <person name="Wei L."/>
        </authorList>
    </citation>
    <scope>NUCLEOTIDE SEQUENCE</scope>
    <source>
        <strain evidence="2">KEN1</strain>
        <tissue evidence="2">Leaf</tissue>
    </source>
</reference>
<proteinExistence type="predicted"/>
<dbReference type="PANTHER" id="PTHR31286:SF165">
    <property type="entry name" value="DUF4283 DOMAIN-CONTAINING PROTEIN"/>
    <property type="match status" value="1"/>
</dbReference>
<dbReference type="EMBL" id="JACGWN010000006">
    <property type="protein sequence ID" value="KAL0445481.1"/>
    <property type="molecule type" value="Genomic_DNA"/>
</dbReference>
<dbReference type="PANTHER" id="PTHR31286">
    <property type="entry name" value="GLYCINE-RICH CELL WALL STRUCTURAL PROTEIN 1.8-LIKE"/>
    <property type="match status" value="1"/>
</dbReference>
<dbReference type="InterPro" id="IPR040256">
    <property type="entry name" value="At4g02000-like"/>
</dbReference>
<accession>A0AAW2X067</accession>
<evidence type="ECO:0000313" key="2">
    <source>
        <dbReference type="EMBL" id="KAL0445481.1"/>
    </source>
</evidence>
<sequence>MESLSKLKKKWMESLEKKHSNIVSSSRVLRPVTEHIVTPFHSLPPPPMSHGGAKNVASALQEEMEAPNKEMGSPIKEGDLGNQRKNPLPNLNMDGARIVEQKVVADRGVQMEMTAPNKERNLGNGRKVLEDARKMDGHPWQPTPLMNEVKPTSSNGIFIGSIPLKSQTIHEDVFANGFNNSTRKTLSYIPPESQNGEIVIRPSMDLIRDGSRRWNATAVGYFLGKKPFFHHLNEYVRSTVAAMEEVIEGGPWLFQGQPIVLQRWEPGMALRKHKHTQVPVWIKLRHLPVEFWTTEGLSMVASGIGRPLYPDAITKACTRLDFARVCIMLDISSKLPKHVVILAPTEEGERFPVGWISSTSGSHRNATLVIPWDTGRVIVRILLGPQSNRSWSMCNMSGAETT</sequence>
<organism evidence="2">
    <name type="scientific">Sesamum latifolium</name>
    <dbReference type="NCBI Taxonomy" id="2727402"/>
    <lineage>
        <taxon>Eukaryota</taxon>
        <taxon>Viridiplantae</taxon>
        <taxon>Streptophyta</taxon>
        <taxon>Embryophyta</taxon>
        <taxon>Tracheophyta</taxon>
        <taxon>Spermatophyta</taxon>
        <taxon>Magnoliopsida</taxon>
        <taxon>eudicotyledons</taxon>
        <taxon>Gunneridae</taxon>
        <taxon>Pentapetalae</taxon>
        <taxon>asterids</taxon>
        <taxon>lamiids</taxon>
        <taxon>Lamiales</taxon>
        <taxon>Pedaliaceae</taxon>
        <taxon>Sesamum</taxon>
    </lineage>
</organism>
<evidence type="ECO:0008006" key="3">
    <source>
        <dbReference type="Google" id="ProtNLM"/>
    </source>
</evidence>
<protein>
    <recommendedName>
        <fullName evidence="3">DUF4283 domain-containing protein</fullName>
    </recommendedName>
</protein>